<feature type="compositionally biased region" description="Low complexity" evidence="16">
    <location>
        <begin position="462"/>
        <end position="473"/>
    </location>
</feature>
<feature type="region of interest" description="Disordered" evidence="16">
    <location>
        <begin position="45"/>
        <end position="222"/>
    </location>
</feature>
<dbReference type="InterPro" id="IPR029199">
    <property type="entry name" value="THRAP3_BCLAF1"/>
</dbReference>
<name>A0AB34I1H7_ESCRO</name>
<dbReference type="GO" id="GO:0005739">
    <property type="term" value="C:mitochondrion"/>
    <property type="evidence" value="ECO:0007669"/>
    <property type="project" value="UniProtKB-SubCell"/>
</dbReference>
<feature type="compositionally biased region" description="Polar residues" evidence="16">
    <location>
        <begin position="749"/>
        <end position="758"/>
    </location>
</feature>
<dbReference type="PANTHER" id="PTHR15268">
    <property type="entry name" value="THRAP3/BCLAF1"/>
    <property type="match status" value="1"/>
</dbReference>
<proteinExistence type="inferred from homology"/>
<dbReference type="InterPro" id="IPR007972">
    <property type="entry name" value="Mtfr1"/>
</dbReference>
<feature type="compositionally biased region" description="Acidic residues" evidence="16">
    <location>
        <begin position="608"/>
        <end position="618"/>
    </location>
</feature>
<feature type="compositionally biased region" description="Basic and acidic residues" evidence="16">
    <location>
        <begin position="182"/>
        <end position="219"/>
    </location>
</feature>
<evidence type="ECO:0000256" key="12">
    <source>
        <dbReference type="ARBA" id="ARBA00023161"/>
    </source>
</evidence>
<evidence type="ECO:0000256" key="9">
    <source>
        <dbReference type="ARBA" id="ARBA00022816"/>
    </source>
</evidence>
<feature type="region of interest" description="Disordered" evidence="16">
    <location>
        <begin position="806"/>
        <end position="833"/>
    </location>
</feature>
<gene>
    <name evidence="18" type="ORF">J1605_017577</name>
</gene>
<feature type="compositionally biased region" description="Basic and acidic residues" evidence="16">
    <location>
        <begin position="809"/>
        <end position="819"/>
    </location>
</feature>
<evidence type="ECO:0000256" key="11">
    <source>
        <dbReference type="ARBA" id="ARBA00022884"/>
    </source>
</evidence>
<feature type="region of interest" description="Disordered" evidence="16">
    <location>
        <begin position="581"/>
        <end position="631"/>
    </location>
</feature>
<keyword evidence="12" id="KW-0866">Nonsense-mediated mRNA decay</keyword>
<dbReference type="AlphaFoldDB" id="A0AB34I1H7"/>
<dbReference type="Pfam" id="PF09405">
    <property type="entry name" value="Btz"/>
    <property type="match status" value="1"/>
</dbReference>
<comment type="similarity">
    <text evidence="4">Belongs to the BCLAF1/THRAP3 family.</text>
</comment>
<comment type="subcellular location">
    <subcellularLocation>
        <location evidence="2">Cytoplasm</location>
    </subcellularLocation>
    <subcellularLocation>
        <location evidence="15">Mitochondrion</location>
    </subcellularLocation>
    <subcellularLocation>
        <location evidence="1">Nucleus</location>
    </subcellularLocation>
</comment>
<comment type="similarity">
    <text evidence="3 15">Belongs to the MTFR1 family.</text>
</comment>
<feature type="compositionally biased region" description="Basic and acidic residues" evidence="16">
    <location>
        <begin position="156"/>
        <end position="173"/>
    </location>
</feature>
<dbReference type="GO" id="GO:0045944">
    <property type="term" value="P:positive regulation of transcription by RNA polymerase II"/>
    <property type="evidence" value="ECO:0007669"/>
    <property type="project" value="TreeGrafter"/>
</dbReference>
<keyword evidence="7" id="KW-0963">Cytoplasm</keyword>
<feature type="region of interest" description="Disordered" evidence="16">
    <location>
        <begin position="347"/>
        <end position="508"/>
    </location>
</feature>
<evidence type="ECO:0000256" key="13">
    <source>
        <dbReference type="ARBA" id="ARBA00023187"/>
    </source>
</evidence>
<keyword evidence="15" id="KW-0496">Mitochondrion</keyword>
<dbReference type="GO" id="GO:0003677">
    <property type="term" value="F:DNA binding"/>
    <property type="evidence" value="ECO:0007669"/>
    <property type="project" value="TreeGrafter"/>
</dbReference>
<feature type="compositionally biased region" description="Basic and acidic residues" evidence="16">
    <location>
        <begin position="94"/>
        <end position="106"/>
    </location>
</feature>
<feature type="region of interest" description="Disordered" evidence="16">
    <location>
        <begin position="742"/>
        <end position="787"/>
    </location>
</feature>
<dbReference type="Pfam" id="PF05308">
    <property type="entry name" value="Mito_fiss_reg"/>
    <property type="match status" value="2"/>
</dbReference>
<evidence type="ECO:0000256" key="6">
    <source>
        <dbReference type="ARBA" id="ARBA00022448"/>
    </source>
</evidence>
<reference evidence="18 19" key="1">
    <citation type="submission" date="2022-11" db="EMBL/GenBank/DDBJ databases">
        <title>Whole genome sequence of Eschrichtius robustus ER-17-0199.</title>
        <authorList>
            <person name="Bruniche-Olsen A."/>
            <person name="Black A.N."/>
            <person name="Fields C.J."/>
            <person name="Walden K."/>
            <person name="Dewoody J.A."/>
        </authorList>
    </citation>
    <scope>NUCLEOTIDE SEQUENCE [LARGE SCALE GENOMIC DNA]</scope>
    <source>
        <strain evidence="18">ER-17-0199</strain>
        <tissue evidence="18">Blubber</tissue>
    </source>
</reference>
<dbReference type="GO" id="GO:0016592">
    <property type="term" value="C:mediator complex"/>
    <property type="evidence" value="ECO:0007669"/>
    <property type="project" value="TreeGrafter"/>
</dbReference>
<dbReference type="GO" id="GO:0003712">
    <property type="term" value="F:transcription coregulator activity"/>
    <property type="evidence" value="ECO:0007669"/>
    <property type="project" value="TreeGrafter"/>
</dbReference>
<evidence type="ECO:0000256" key="5">
    <source>
        <dbReference type="ARBA" id="ARBA00009548"/>
    </source>
</evidence>
<feature type="compositionally biased region" description="Basic and acidic residues" evidence="16">
    <location>
        <begin position="378"/>
        <end position="461"/>
    </location>
</feature>
<feature type="compositionally biased region" description="Basic and acidic residues" evidence="16">
    <location>
        <begin position="348"/>
        <end position="366"/>
    </location>
</feature>
<evidence type="ECO:0000256" key="3">
    <source>
        <dbReference type="ARBA" id="ARBA00005807"/>
    </source>
</evidence>
<keyword evidence="8" id="KW-0507">mRNA processing</keyword>
<keyword evidence="10" id="KW-0810">Translation regulation</keyword>
<keyword evidence="9" id="KW-0509">mRNA transport</keyword>
<keyword evidence="11" id="KW-0694">RNA-binding</keyword>
<evidence type="ECO:0000256" key="15">
    <source>
        <dbReference type="RuleBase" id="RU369053"/>
    </source>
</evidence>
<dbReference type="InterPro" id="IPR018545">
    <property type="entry name" value="Btz_dom"/>
</dbReference>
<feature type="compositionally biased region" description="Low complexity" evidence="16">
    <location>
        <begin position="521"/>
        <end position="536"/>
    </location>
</feature>
<organism evidence="18 19">
    <name type="scientific">Eschrichtius robustus</name>
    <name type="common">California gray whale</name>
    <name type="synonym">Eschrichtius gibbosus</name>
    <dbReference type="NCBI Taxonomy" id="9764"/>
    <lineage>
        <taxon>Eukaryota</taxon>
        <taxon>Metazoa</taxon>
        <taxon>Chordata</taxon>
        <taxon>Craniata</taxon>
        <taxon>Vertebrata</taxon>
        <taxon>Euteleostomi</taxon>
        <taxon>Mammalia</taxon>
        <taxon>Eutheria</taxon>
        <taxon>Laurasiatheria</taxon>
        <taxon>Artiodactyla</taxon>
        <taxon>Whippomorpha</taxon>
        <taxon>Cetacea</taxon>
        <taxon>Mysticeti</taxon>
        <taxon>Eschrichtiidae</taxon>
        <taxon>Eschrichtius</taxon>
    </lineage>
</organism>
<evidence type="ECO:0000256" key="2">
    <source>
        <dbReference type="ARBA" id="ARBA00004496"/>
    </source>
</evidence>
<comment type="function">
    <text evidence="15">Plays a role in mitochondrial aerobic respiration. Regulates mitochondrial organization and fission.</text>
</comment>
<keyword evidence="14" id="KW-0539">Nucleus</keyword>
<dbReference type="Pfam" id="PF15440">
    <property type="entry name" value="THRAP3_BCLAF1"/>
    <property type="match status" value="1"/>
</dbReference>
<dbReference type="GO" id="GO:0009060">
    <property type="term" value="P:aerobic respiration"/>
    <property type="evidence" value="ECO:0007669"/>
    <property type="project" value="UniProtKB-UniRule"/>
</dbReference>
<feature type="compositionally biased region" description="Acidic residues" evidence="16">
    <location>
        <begin position="107"/>
        <end position="116"/>
    </location>
</feature>
<feature type="domain" description="Btz" evidence="17">
    <location>
        <begin position="534"/>
        <end position="618"/>
    </location>
</feature>
<protein>
    <recommendedName>
        <fullName evidence="15">Mitochondrial fission regulator</fullName>
    </recommendedName>
</protein>
<feature type="compositionally biased region" description="Pro residues" evidence="16">
    <location>
        <begin position="770"/>
        <end position="781"/>
    </location>
</feature>
<dbReference type="GO" id="GO:0000266">
    <property type="term" value="P:mitochondrial fission"/>
    <property type="evidence" value="ECO:0007669"/>
    <property type="project" value="UniProtKB-UniRule"/>
</dbReference>
<dbReference type="Proteomes" id="UP001159641">
    <property type="component" value="Unassembled WGS sequence"/>
</dbReference>
<evidence type="ECO:0000313" key="18">
    <source>
        <dbReference type="EMBL" id="KAJ8797349.1"/>
    </source>
</evidence>
<dbReference type="EMBL" id="JAIQCJ010000254">
    <property type="protein sequence ID" value="KAJ8797349.1"/>
    <property type="molecule type" value="Genomic_DNA"/>
</dbReference>
<evidence type="ECO:0000256" key="1">
    <source>
        <dbReference type="ARBA" id="ARBA00004123"/>
    </source>
</evidence>
<feature type="region of interest" description="Disordered" evidence="16">
    <location>
        <begin position="521"/>
        <end position="551"/>
    </location>
</feature>
<comment type="caution">
    <text evidence="18">The sequence shown here is derived from an EMBL/GenBank/DDBJ whole genome shotgun (WGS) entry which is preliminary data.</text>
</comment>
<feature type="compositionally biased region" description="Basic and acidic residues" evidence="16">
    <location>
        <begin position="63"/>
        <end position="83"/>
    </location>
</feature>
<feature type="compositionally biased region" description="Basic and acidic residues" evidence="16">
    <location>
        <begin position="45"/>
        <end position="56"/>
    </location>
</feature>
<keyword evidence="13" id="KW-0508">mRNA splicing</keyword>
<feature type="compositionally biased region" description="Basic and acidic residues" evidence="16">
    <location>
        <begin position="619"/>
        <end position="631"/>
    </location>
</feature>
<evidence type="ECO:0000256" key="7">
    <source>
        <dbReference type="ARBA" id="ARBA00022490"/>
    </source>
</evidence>
<evidence type="ECO:0000256" key="14">
    <source>
        <dbReference type="ARBA" id="ARBA00023242"/>
    </source>
</evidence>
<evidence type="ECO:0000256" key="8">
    <source>
        <dbReference type="ARBA" id="ARBA00022664"/>
    </source>
</evidence>
<keyword evidence="19" id="KW-1185">Reference proteome</keyword>
<comment type="similarity">
    <text evidence="5">Belongs to the CASC3 family.</text>
</comment>
<sequence>MGTEEGVEGIIKEEEVDIIEVDIDLFGIEDTLGVLDEVVHVPGVQKEDPFTDEESRVFLLDRGNTRDKEAPKEKGSEKGRAEGEWEDQEALDYFSDKESGKQKFNDSEGDDTEETEDYRQFRKSVLADQGKNFATTSHRNTEEEGPKYKSKVSLKGNRESDGFREEKNYKLKETGYVVERPSTTKDKHKEDDKSSERITVKKETQSPEQVKSEKLKDLFDYSPPLHKNLDAREKSTFREESPLRIKMIASDSHRPEVKLKMAPVPLDDSNRPASLTKDRLLASTLVHSVKKEQEFRSIFDHIKLPQASKSTSESFIQHIVSLVHHVKEQYFKSAAVTLNERFTSYQKATEEHSARQKSPEIHRRIDISPSALRKHTRLAGEERVFKEENQKGDKKLRCDSADLRHDIDRRRKERSKERGDSKGSRESSGSRKQEKTPKDYKEYKSYKDDSKHKSREQDHSRSSSSSASPSSPSSREEKESKKEREEEFKTHHELKEYSGFGGVSRPRGTFFRIRGRGRARGVFAGTNTGPNNSNTTFQKRPKEEEWDPEYTPKSKKYFLHDDRDDGVDYWAKRGRGRGTFQRGRGRFNFKKSGSSPKWTHDKYQGDGIVEDEEETMENNEEKKDRRKEEKNTSLSVSKITGIKRQCFLKFASVFASSMSFILSILREMLEYFGVPVNQVNLIPLLNSVDPANCGSVVPSFADVLYVMNDEEASYLRFRCGEWGPLFIATTFSLGSLDLKNDRPSGLGQMPSSGTTQLSVEPDSFSSSVFPSPPPPPPPPPQVSSLQPPCSPLVQIASNNICASGNSATEVKKQHPDTRKTNFSHHSKNQKNKDVPNMLDVLKDVNKVKLRAIERYVVII</sequence>
<evidence type="ECO:0000256" key="16">
    <source>
        <dbReference type="SAM" id="MobiDB-lite"/>
    </source>
</evidence>
<evidence type="ECO:0000313" key="19">
    <source>
        <dbReference type="Proteomes" id="UP001159641"/>
    </source>
</evidence>
<evidence type="ECO:0000256" key="10">
    <source>
        <dbReference type="ARBA" id="ARBA00022845"/>
    </source>
</evidence>
<feature type="compositionally biased region" description="Basic and acidic residues" evidence="16">
    <location>
        <begin position="474"/>
        <end position="496"/>
    </location>
</feature>
<evidence type="ECO:0000256" key="4">
    <source>
        <dbReference type="ARBA" id="ARBA00006481"/>
    </source>
</evidence>
<evidence type="ECO:0000259" key="17">
    <source>
        <dbReference type="Pfam" id="PF09405"/>
    </source>
</evidence>
<dbReference type="PANTHER" id="PTHR15268:SF4">
    <property type="entry name" value="BCL-2-ASSOCIATED TRANSCRIPTION FACTOR 1"/>
    <property type="match status" value="1"/>
</dbReference>
<accession>A0AB34I1H7</accession>
<keyword evidence="6" id="KW-0813">Transport</keyword>